<dbReference type="GO" id="GO:0006209">
    <property type="term" value="P:cytosine catabolic process"/>
    <property type="evidence" value="ECO:0007669"/>
    <property type="project" value="TreeGrafter"/>
</dbReference>
<dbReference type="Proteomes" id="UP000269974">
    <property type="component" value="Unassembled WGS sequence"/>
</dbReference>
<gene>
    <name evidence="5" type="primary">codA</name>
    <name evidence="5" type="ORF">NCTC10327_01777</name>
</gene>
<dbReference type="Gene3D" id="2.30.40.10">
    <property type="entry name" value="Urease, subunit C, domain 1"/>
    <property type="match status" value="1"/>
</dbReference>
<sequence length="471" mass="51651">MAKMLFKNVRIENRTELSDVLVSAGKIARITPAGSETARVDNSAAPAGNNAAPASNGTAPESGSAASESAGATQTSQTSQTLQATQTAESPQAPETTVYEARGQLMLPPIVESHVHLDTTMTEGDPRSNASGTLFEGIEIWAERKQQLTVADVKERALRAIRQQVRFGVQYIRSHVDVTDPELTALRALIELREELRDTVTLQLVAFPQEGIESYPRGRELLRQAAELGADAIGAIPHYEFTREYSVSSLQYAFALAQEYGLLMDVHCDEIDDPASRGLETLATLAYEAGVGEKVTASHTTAMHSYNNAYFGKLLRLLRMSGINFVSNPMVNTHLQGRIDTYPKRRGVTRVPELTAAGINVSFGQDDIVDPWNPLGTGSLRDVTLIGLYVTQMMGAEQIDNSYRFITYNGARTLHVPEAEYGIAEGKPANFLLLDAPSWREALMFHAPVLASYREGRLLYEATAPTRHWHF</sequence>
<dbReference type="GO" id="GO:0035888">
    <property type="term" value="F:isoguanine deaminase activity"/>
    <property type="evidence" value="ECO:0007669"/>
    <property type="project" value="TreeGrafter"/>
</dbReference>
<dbReference type="FunFam" id="3.20.20.140:FF:000019">
    <property type="entry name" value="Cytosine deaminase"/>
    <property type="match status" value="1"/>
</dbReference>
<dbReference type="Pfam" id="PF07969">
    <property type="entry name" value="Amidohydro_3"/>
    <property type="match status" value="1"/>
</dbReference>
<dbReference type="PANTHER" id="PTHR32027">
    <property type="entry name" value="CYTOSINE DEAMINASE"/>
    <property type="match status" value="1"/>
</dbReference>
<dbReference type="CDD" id="cd01293">
    <property type="entry name" value="Bact_CD"/>
    <property type="match status" value="1"/>
</dbReference>
<reference evidence="5 6" key="1">
    <citation type="submission" date="2018-11" db="EMBL/GenBank/DDBJ databases">
        <authorList>
            <consortium name="Pathogen Informatics"/>
        </authorList>
    </citation>
    <scope>NUCLEOTIDE SEQUENCE [LARGE SCALE GENOMIC DNA]</scope>
    <source>
        <strain evidence="5 6">NCTC10327</strain>
    </source>
</reference>
<dbReference type="GO" id="GO:0004131">
    <property type="term" value="F:cytosine deaminase activity"/>
    <property type="evidence" value="ECO:0007669"/>
    <property type="project" value="UniProtKB-EC"/>
</dbReference>
<dbReference type="InterPro" id="IPR011059">
    <property type="entry name" value="Metal-dep_hydrolase_composite"/>
</dbReference>
<dbReference type="RefSeq" id="WP_244924579.1">
    <property type="nucleotide sequence ID" value="NZ_UYIO01000001.1"/>
</dbReference>
<dbReference type="PANTHER" id="PTHR32027:SF0">
    <property type="entry name" value="CYTOSINE DEAMINASE"/>
    <property type="match status" value="1"/>
</dbReference>
<accession>A0A7Z8YA75</accession>
<feature type="region of interest" description="Disordered" evidence="3">
    <location>
        <begin position="33"/>
        <end position="95"/>
    </location>
</feature>
<dbReference type="GO" id="GO:0046872">
    <property type="term" value="F:metal ion binding"/>
    <property type="evidence" value="ECO:0007669"/>
    <property type="project" value="UniProtKB-KW"/>
</dbReference>
<evidence type="ECO:0000256" key="3">
    <source>
        <dbReference type="SAM" id="MobiDB-lite"/>
    </source>
</evidence>
<name>A0A7Z8YA75_9ACTO</name>
<dbReference type="SUPFAM" id="SSF51556">
    <property type="entry name" value="Metallo-dependent hydrolases"/>
    <property type="match status" value="1"/>
</dbReference>
<proteinExistence type="predicted"/>
<dbReference type="EMBL" id="UYIO01000001">
    <property type="protein sequence ID" value="VDG77159.1"/>
    <property type="molecule type" value="Genomic_DNA"/>
</dbReference>
<evidence type="ECO:0000259" key="4">
    <source>
        <dbReference type="Pfam" id="PF07969"/>
    </source>
</evidence>
<dbReference type="AlphaFoldDB" id="A0A7Z8YA75"/>
<keyword evidence="1" id="KW-0479">Metal-binding</keyword>
<evidence type="ECO:0000256" key="2">
    <source>
        <dbReference type="ARBA" id="ARBA00022801"/>
    </source>
</evidence>
<protein>
    <submittedName>
        <fullName evidence="5">Cytosine deaminase</fullName>
        <ecNumber evidence="5">3.5.4.1</ecNumber>
    </submittedName>
</protein>
<keyword evidence="2 5" id="KW-0378">Hydrolase</keyword>
<feature type="compositionally biased region" description="Low complexity" evidence="3">
    <location>
        <begin position="42"/>
        <end position="90"/>
    </location>
</feature>
<evidence type="ECO:0000313" key="5">
    <source>
        <dbReference type="EMBL" id="VDG77159.1"/>
    </source>
</evidence>
<dbReference type="EC" id="3.5.4.1" evidence="5"/>
<evidence type="ECO:0000313" key="6">
    <source>
        <dbReference type="Proteomes" id="UP000269974"/>
    </source>
</evidence>
<feature type="domain" description="Amidohydrolase 3" evidence="4">
    <location>
        <begin position="98"/>
        <end position="460"/>
    </location>
</feature>
<evidence type="ECO:0000256" key="1">
    <source>
        <dbReference type="ARBA" id="ARBA00022723"/>
    </source>
</evidence>
<dbReference type="InterPro" id="IPR032466">
    <property type="entry name" value="Metal_Hydrolase"/>
</dbReference>
<dbReference type="NCBIfam" id="NF006685">
    <property type="entry name" value="PRK09230.1"/>
    <property type="match status" value="1"/>
</dbReference>
<dbReference type="InterPro" id="IPR013108">
    <property type="entry name" value="Amidohydro_3"/>
</dbReference>
<dbReference type="InterPro" id="IPR052349">
    <property type="entry name" value="Metallo-hydrolase_Enzymes"/>
</dbReference>
<organism evidence="5 6">
    <name type="scientific">Actinobaculum suis</name>
    <dbReference type="NCBI Taxonomy" id="1657"/>
    <lineage>
        <taxon>Bacteria</taxon>
        <taxon>Bacillati</taxon>
        <taxon>Actinomycetota</taxon>
        <taxon>Actinomycetes</taxon>
        <taxon>Actinomycetales</taxon>
        <taxon>Actinomycetaceae</taxon>
        <taxon>Actinobaculum</taxon>
    </lineage>
</organism>
<comment type="caution">
    <text evidence="5">The sequence shown here is derived from an EMBL/GenBank/DDBJ whole genome shotgun (WGS) entry which is preliminary data.</text>
</comment>
<dbReference type="Gene3D" id="3.20.20.140">
    <property type="entry name" value="Metal-dependent hydrolases"/>
    <property type="match status" value="1"/>
</dbReference>